<evidence type="ECO:0000313" key="2">
    <source>
        <dbReference type="WBParaSite" id="Hba_05025"/>
    </source>
</evidence>
<sequence length="52" mass="6152">MRLNNHIDKTASHYLKITIVTPPVNMGLLLLFHLHQPYFTISVVLLDRYFQE</sequence>
<organism evidence="1 2">
    <name type="scientific">Heterorhabditis bacteriophora</name>
    <name type="common">Entomopathogenic nematode worm</name>
    <dbReference type="NCBI Taxonomy" id="37862"/>
    <lineage>
        <taxon>Eukaryota</taxon>
        <taxon>Metazoa</taxon>
        <taxon>Ecdysozoa</taxon>
        <taxon>Nematoda</taxon>
        <taxon>Chromadorea</taxon>
        <taxon>Rhabditida</taxon>
        <taxon>Rhabditina</taxon>
        <taxon>Rhabditomorpha</taxon>
        <taxon>Strongyloidea</taxon>
        <taxon>Heterorhabditidae</taxon>
        <taxon>Heterorhabditis</taxon>
    </lineage>
</organism>
<proteinExistence type="predicted"/>
<dbReference type="Proteomes" id="UP000095283">
    <property type="component" value="Unplaced"/>
</dbReference>
<protein>
    <submittedName>
        <fullName evidence="2">Uncharacterized protein</fullName>
    </submittedName>
</protein>
<keyword evidence="1" id="KW-1185">Reference proteome</keyword>
<name>A0A1I7WJ45_HETBA</name>
<reference evidence="2" key="1">
    <citation type="submission" date="2016-11" db="UniProtKB">
        <authorList>
            <consortium name="WormBaseParasite"/>
        </authorList>
    </citation>
    <scope>IDENTIFICATION</scope>
</reference>
<dbReference type="AlphaFoldDB" id="A0A1I7WJ45"/>
<accession>A0A1I7WJ45</accession>
<evidence type="ECO:0000313" key="1">
    <source>
        <dbReference type="Proteomes" id="UP000095283"/>
    </source>
</evidence>
<dbReference type="WBParaSite" id="Hba_05025">
    <property type="protein sequence ID" value="Hba_05025"/>
    <property type="gene ID" value="Hba_05025"/>
</dbReference>